<dbReference type="Proteomes" id="UP000703269">
    <property type="component" value="Unassembled WGS sequence"/>
</dbReference>
<organism evidence="2 3">
    <name type="scientific">Phanerochaete sordida</name>
    <dbReference type="NCBI Taxonomy" id="48140"/>
    <lineage>
        <taxon>Eukaryota</taxon>
        <taxon>Fungi</taxon>
        <taxon>Dikarya</taxon>
        <taxon>Basidiomycota</taxon>
        <taxon>Agaricomycotina</taxon>
        <taxon>Agaricomycetes</taxon>
        <taxon>Polyporales</taxon>
        <taxon>Phanerochaetaceae</taxon>
        <taxon>Phanerochaete</taxon>
    </lineage>
</organism>
<evidence type="ECO:0000313" key="2">
    <source>
        <dbReference type="EMBL" id="GJE91872.1"/>
    </source>
</evidence>
<feature type="region of interest" description="Disordered" evidence="1">
    <location>
        <begin position="144"/>
        <end position="232"/>
    </location>
</feature>
<evidence type="ECO:0000256" key="1">
    <source>
        <dbReference type="SAM" id="MobiDB-lite"/>
    </source>
</evidence>
<reference evidence="2 3" key="1">
    <citation type="submission" date="2021-08" db="EMBL/GenBank/DDBJ databases">
        <title>Draft Genome Sequence of Phanerochaete sordida strain YK-624.</title>
        <authorList>
            <person name="Mori T."/>
            <person name="Dohra H."/>
            <person name="Suzuki T."/>
            <person name="Kawagishi H."/>
            <person name="Hirai H."/>
        </authorList>
    </citation>
    <scope>NUCLEOTIDE SEQUENCE [LARGE SCALE GENOMIC DNA]</scope>
    <source>
        <strain evidence="2 3">YK-624</strain>
    </source>
</reference>
<evidence type="ECO:0000313" key="3">
    <source>
        <dbReference type="Proteomes" id="UP000703269"/>
    </source>
</evidence>
<gene>
    <name evidence="2" type="ORF">PsYK624_080230</name>
</gene>
<feature type="compositionally biased region" description="Polar residues" evidence="1">
    <location>
        <begin position="190"/>
        <end position="199"/>
    </location>
</feature>
<sequence>MDFAPAFTHLARNAPNYDLQQRLAADRLMRLAGSRDTSLTDSTLLPLVQELLAANYPACRPGNGVVGANPSSMFTPQRTSPAMPLAPDPAPNTDLYTYLALANLLGNSTSSVSGFPGQPFPDLVGVQASGVTMQSMDADLQSWADHKEQGRTVQPPSTVDESAQYGSQPRVDVVHPPPPGMPSSLDATRPDTSTSTVPGSRTVPLAPSHAENVPAVVNTGPSVEPSEPPVSR</sequence>
<dbReference type="AlphaFoldDB" id="A0A9P3LFC2"/>
<proteinExistence type="predicted"/>
<feature type="compositionally biased region" description="Polar residues" evidence="1">
    <location>
        <begin position="151"/>
        <end position="167"/>
    </location>
</feature>
<dbReference type="EMBL" id="BPQB01000023">
    <property type="protein sequence ID" value="GJE91872.1"/>
    <property type="molecule type" value="Genomic_DNA"/>
</dbReference>
<protein>
    <submittedName>
        <fullName evidence="2">Uncharacterized protein</fullName>
    </submittedName>
</protein>
<accession>A0A9P3LFC2</accession>
<keyword evidence="3" id="KW-1185">Reference proteome</keyword>
<comment type="caution">
    <text evidence="2">The sequence shown here is derived from an EMBL/GenBank/DDBJ whole genome shotgun (WGS) entry which is preliminary data.</text>
</comment>
<name>A0A9P3LFC2_9APHY</name>